<protein>
    <recommendedName>
        <fullName evidence="3">DUF7707 domain-containing protein</fullName>
    </recommendedName>
</protein>
<feature type="compositionally biased region" description="Low complexity" evidence="1">
    <location>
        <begin position="130"/>
        <end position="144"/>
    </location>
</feature>
<evidence type="ECO:0000256" key="1">
    <source>
        <dbReference type="SAM" id="MobiDB-lite"/>
    </source>
</evidence>
<dbReference type="InterPro" id="IPR056124">
    <property type="entry name" value="DUF7707"/>
</dbReference>
<accession>A0AAE0P7D2</accession>
<feature type="domain" description="DUF7707" evidence="3">
    <location>
        <begin position="24"/>
        <end position="123"/>
    </location>
</feature>
<keyword evidence="5" id="KW-1185">Reference proteome</keyword>
<evidence type="ECO:0000259" key="3">
    <source>
        <dbReference type="Pfam" id="PF24808"/>
    </source>
</evidence>
<reference evidence="4" key="2">
    <citation type="submission" date="2023-06" db="EMBL/GenBank/DDBJ databases">
        <authorList>
            <consortium name="Lawrence Berkeley National Laboratory"/>
            <person name="Haridas S."/>
            <person name="Hensen N."/>
            <person name="Bonometti L."/>
            <person name="Westerberg I."/>
            <person name="Brannstrom I.O."/>
            <person name="Guillou S."/>
            <person name="Cros-Aarteil S."/>
            <person name="Calhoun S."/>
            <person name="Kuo A."/>
            <person name="Mondo S."/>
            <person name="Pangilinan J."/>
            <person name="Riley R."/>
            <person name="LaButti K."/>
            <person name="Andreopoulos B."/>
            <person name="Lipzen A."/>
            <person name="Chen C."/>
            <person name="Yanf M."/>
            <person name="Daum C."/>
            <person name="Ng V."/>
            <person name="Clum A."/>
            <person name="Steindorff A."/>
            <person name="Ohm R."/>
            <person name="Martin F."/>
            <person name="Silar P."/>
            <person name="Natvig D."/>
            <person name="Lalanne C."/>
            <person name="Gautier V."/>
            <person name="Ament-velasquez S.L."/>
            <person name="Kruys A."/>
            <person name="Hutchinson M.I."/>
            <person name="Powell A.J."/>
            <person name="Barry K."/>
            <person name="Miller A.N."/>
            <person name="Grigoriev I.V."/>
            <person name="Debuchy R."/>
            <person name="Gladieux P."/>
            <person name="Thoren M.H."/>
            <person name="Johannesson H."/>
        </authorList>
    </citation>
    <scope>NUCLEOTIDE SEQUENCE</scope>
    <source>
        <strain evidence="4">CBS 232.78</strain>
    </source>
</reference>
<organism evidence="4 5">
    <name type="scientific">Podospora didyma</name>
    <dbReference type="NCBI Taxonomy" id="330526"/>
    <lineage>
        <taxon>Eukaryota</taxon>
        <taxon>Fungi</taxon>
        <taxon>Dikarya</taxon>
        <taxon>Ascomycota</taxon>
        <taxon>Pezizomycotina</taxon>
        <taxon>Sordariomycetes</taxon>
        <taxon>Sordariomycetidae</taxon>
        <taxon>Sordariales</taxon>
        <taxon>Podosporaceae</taxon>
        <taxon>Podospora</taxon>
    </lineage>
</organism>
<dbReference type="PANTHER" id="PTHR38118">
    <property type="entry name" value="ANCHORED CELL WALL PROTEIN 11-RELATED"/>
    <property type="match status" value="1"/>
</dbReference>
<comment type="caution">
    <text evidence="4">The sequence shown here is derived from an EMBL/GenBank/DDBJ whole genome shotgun (WGS) entry which is preliminary data.</text>
</comment>
<evidence type="ECO:0000313" key="4">
    <source>
        <dbReference type="EMBL" id="KAK3394655.1"/>
    </source>
</evidence>
<feature type="signal peptide" evidence="2">
    <location>
        <begin position="1"/>
        <end position="18"/>
    </location>
</feature>
<name>A0AAE0P7D2_9PEZI</name>
<proteinExistence type="predicted"/>
<reference evidence="4" key="1">
    <citation type="journal article" date="2023" name="Mol. Phylogenet. Evol.">
        <title>Genome-scale phylogeny and comparative genomics of the fungal order Sordariales.</title>
        <authorList>
            <person name="Hensen N."/>
            <person name="Bonometti L."/>
            <person name="Westerberg I."/>
            <person name="Brannstrom I.O."/>
            <person name="Guillou S."/>
            <person name="Cros-Aarteil S."/>
            <person name="Calhoun S."/>
            <person name="Haridas S."/>
            <person name="Kuo A."/>
            <person name="Mondo S."/>
            <person name="Pangilinan J."/>
            <person name="Riley R."/>
            <person name="LaButti K."/>
            <person name="Andreopoulos B."/>
            <person name="Lipzen A."/>
            <person name="Chen C."/>
            <person name="Yan M."/>
            <person name="Daum C."/>
            <person name="Ng V."/>
            <person name="Clum A."/>
            <person name="Steindorff A."/>
            <person name="Ohm R.A."/>
            <person name="Martin F."/>
            <person name="Silar P."/>
            <person name="Natvig D.O."/>
            <person name="Lalanne C."/>
            <person name="Gautier V."/>
            <person name="Ament-Velasquez S.L."/>
            <person name="Kruys A."/>
            <person name="Hutchinson M.I."/>
            <person name="Powell A.J."/>
            <person name="Barry K."/>
            <person name="Miller A.N."/>
            <person name="Grigoriev I.V."/>
            <person name="Debuchy R."/>
            <person name="Gladieux P."/>
            <person name="Hiltunen Thoren M."/>
            <person name="Johannesson H."/>
        </authorList>
    </citation>
    <scope>NUCLEOTIDE SEQUENCE</scope>
    <source>
        <strain evidence="4">CBS 232.78</strain>
    </source>
</reference>
<gene>
    <name evidence="4" type="ORF">B0H63DRAFT_461580</name>
</gene>
<feature type="region of interest" description="Disordered" evidence="1">
    <location>
        <begin position="129"/>
        <end position="161"/>
    </location>
</feature>
<sequence length="188" mass="19137">MRQNILLAALSALTVATAQTLNTTVDASTVDGTTKGLWCNAQFETCRTLCANNPATDSCDPPTLVFDCTCQNKSAPGLQYYIQTIPTFMCAEAFARCQAANAQSAIAQAKCKEIDNQCGKLDPAKGKFDAPVSSTSSATAPGTSQTKVADNAAPASSTSKAGAAPTNMAYIGNGMAAVAAGVLAAALL</sequence>
<dbReference type="EMBL" id="JAULSW010000001">
    <property type="protein sequence ID" value="KAK3394655.1"/>
    <property type="molecule type" value="Genomic_DNA"/>
</dbReference>
<dbReference type="PANTHER" id="PTHR38118:SF3">
    <property type="entry name" value="ANCHORED CELL WALL PROTEIN 11"/>
    <property type="match status" value="1"/>
</dbReference>
<evidence type="ECO:0000256" key="2">
    <source>
        <dbReference type="SAM" id="SignalP"/>
    </source>
</evidence>
<keyword evidence="2" id="KW-0732">Signal</keyword>
<dbReference type="Pfam" id="PF24808">
    <property type="entry name" value="DUF7707"/>
    <property type="match status" value="1"/>
</dbReference>
<feature type="chain" id="PRO_5042152653" description="DUF7707 domain-containing protein" evidence="2">
    <location>
        <begin position="19"/>
        <end position="188"/>
    </location>
</feature>
<evidence type="ECO:0000313" key="5">
    <source>
        <dbReference type="Proteomes" id="UP001285441"/>
    </source>
</evidence>
<dbReference type="AlphaFoldDB" id="A0AAE0P7D2"/>
<dbReference type="Proteomes" id="UP001285441">
    <property type="component" value="Unassembled WGS sequence"/>
</dbReference>